<dbReference type="InterPro" id="IPR006153">
    <property type="entry name" value="Cation/H_exchanger_TM"/>
</dbReference>
<protein>
    <submittedName>
        <fullName evidence="11">Potassium/proton antiporter</fullName>
    </submittedName>
</protein>
<evidence type="ECO:0000256" key="2">
    <source>
        <dbReference type="ARBA" id="ARBA00022448"/>
    </source>
</evidence>
<keyword evidence="6 9" id="KW-1133">Transmembrane helix</keyword>
<dbReference type="EMBL" id="JAAXLA010000072">
    <property type="protein sequence ID" value="NMI01058.1"/>
    <property type="molecule type" value="Genomic_DNA"/>
</dbReference>
<feature type="transmembrane region" description="Helical" evidence="9">
    <location>
        <begin position="302"/>
        <end position="326"/>
    </location>
</feature>
<keyword evidence="3" id="KW-0050">Antiport</keyword>
<dbReference type="InterPro" id="IPR006037">
    <property type="entry name" value="RCK_C"/>
</dbReference>
<evidence type="ECO:0000256" key="6">
    <source>
        <dbReference type="ARBA" id="ARBA00022989"/>
    </source>
</evidence>
<keyword evidence="8 9" id="KW-0472">Membrane</keyword>
<feature type="transmembrane region" description="Helical" evidence="9">
    <location>
        <begin position="6"/>
        <end position="24"/>
    </location>
</feature>
<evidence type="ECO:0000313" key="12">
    <source>
        <dbReference type="Proteomes" id="UP000820669"/>
    </source>
</evidence>
<reference evidence="11 12" key="1">
    <citation type="submission" date="2020-04" db="EMBL/GenBank/DDBJ databases">
        <authorList>
            <person name="Klaysubun C."/>
            <person name="Duangmal K."/>
            <person name="Lipun K."/>
        </authorList>
    </citation>
    <scope>NUCLEOTIDE SEQUENCE [LARGE SCALE GENOMIC DNA]</scope>
    <source>
        <strain evidence="11 12">K10HN5</strain>
    </source>
</reference>
<organism evidence="11 12">
    <name type="scientific">Pseudonocardia acidicola</name>
    <dbReference type="NCBI Taxonomy" id="2724939"/>
    <lineage>
        <taxon>Bacteria</taxon>
        <taxon>Bacillati</taxon>
        <taxon>Actinomycetota</taxon>
        <taxon>Actinomycetes</taxon>
        <taxon>Pseudonocardiales</taxon>
        <taxon>Pseudonocardiaceae</taxon>
        <taxon>Pseudonocardia</taxon>
    </lineage>
</organism>
<comment type="caution">
    <text evidence="11">The sequence shown here is derived from an EMBL/GenBank/DDBJ whole genome shotgun (WGS) entry which is preliminary data.</text>
</comment>
<keyword evidence="2" id="KW-0813">Transport</keyword>
<evidence type="ECO:0000256" key="9">
    <source>
        <dbReference type="SAM" id="Phobius"/>
    </source>
</evidence>
<dbReference type="InterPro" id="IPR036721">
    <property type="entry name" value="RCK_C_sf"/>
</dbReference>
<evidence type="ECO:0000259" key="10">
    <source>
        <dbReference type="PROSITE" id="PS51202"/>
    </source>
</evidence>
<evidence type="ECO:0000256" key="7">
    <source>
        <dbReference type="ARBA" id="ARBA00023065"/>
    </source>
</evidence>
<dbReference type="PROSITE" id="PS51202">
    <property type="entry name" value="RCK_C"/>
    <property type="match status" value="1"/>
</dbReference>
<gene>
    <name evidence="11" type="ORF">HF526_27690</name>
</gene>
<dbReference type="PANTHER" id="PTHR32507">
    <property type="entry name" value="NA(+)/H(+) ANTIPORTER 1"/>
    <property type="match status" value="1"/>
</dbReference>
<dbReference type="InterPro" id="IPR038770">
    <property type="entry name" value="Na+/solute_symporter_sf"/>
</dbReference>
<feature type="transmembrane region" description="Helical" evidence="9">
    <location>
        <begin position="370"/>
        <end position="390"/>
    </location>
</feature>
<keyword evidence="7" id="KW-0406">Ion transport</keyword>
<feature type="transmembrane region" description="Helical" evidence="9">
    <location>
        <begin position="338"/>
        <end position="358"/>
    </location>
</feature>
<sequence length="490" mass="51330">MGTIAPFGLTLLIAAGVVVLALLSNRISARLRIPAPAIFLVGAAAASDLIPSLRTISIETIEQIVTVALVVILFDGGMDIGARKLRLALGPVLAIGVLGTFLTAGATAVLAHVLFGFPWLIALLLGTALAPTDPAVVFSVLGNREVQGRAGVIIEGESGANDPVGIALLVSLLTVRPENGFGSAVLGVLGEFMLQMAVGAAVGVAGGWLLLQLMRRFALPSEGLYPLRTLAISIALYGAATALHGSGFLAVFLAGILIGDAAAPFKGEIERFHASLASLAEIIAFVLLGLTVSLSDLITTNAWLIGLVLAALLTFVVRPLVLGPLLMAARLKPGERIFVLWCGLKGAVPILLGTYILATGSARDVLVYEIIFAVVLFSVVVQGALVPTVADRCGVRMRRVEPRPWALGVRLRNEPDGARRYRIVPGAPADGRSVRDLHLGHDIWISLVVRDGHPVQVRGDTRLRAGDEVLVLVDPEATRDPAPLFTRSGS</sequence>
<feature type="domain" description="RCK C-terminal" evidence="10">
    <location>
        <begin position="406"/>
        <end position="487"/>
    </location>
</feature>
<feature type="transmembrane region" description="Helical" evidence="9">
    <location>
        <begin position="246"/>
        <end position="265"/>
    </location>
</feature>
<feature type="transmembrane region" description="Helical" evidence="9">
    <location>
        <begin position="272"/>
        <end position="290"/>
    </location>
</feature>
<evidence type="ECO:0000313" key="11">
    <source>
        <dbReference type="EMBL" id="NMI01058.1"/>
    </source>
</evidence>
<keyword evidence="12" id="KW-1185">Reference proteome</keyword>
<dbReference type="Pfam" id="PF02080">
    <property type="entry name" value="TrkA_C"/>
    <property type="match status" value="1"/>
</dbReference>
<evidence type="ECO:0000256" key="1">
    <source>
        <dbReference type="ARBA" id="ARBA00004651"/>
    </source>
</evidence>
<name>A0ABX1SJN1_9PSEU</name>
<feature type="transmembrane region" description="Helical" evidence="9">
    <location>
        <begin position="87"/>
        <end position="115"/>
    </location>
</feature>
<dbReference type="Gene3D" id="1.20.1530.20">
    <property type="match status" value="1"/>
</dbReference>
<evidence type="ECO:0000256" key="3">
    <source>
        <dbReference type="ARBA" id="ARBA00022449"/>
    </source>
</evidence>
<keyword evidence="4" id="KW-1003">Cell membrane</keyword>
<keyword evidence="5 9" id="KW-0812">Transmembrane</keyword>
<evidence type="ECO:0000256" key="8">
    <source>
        <dbReference type="ARBA" id="ARBA00023136"/>
    </source>
</evidence>
<proteinExistence type="predicted"/>
<dbReference type="Pfam" id="PF00999">
    <property type="entry name" value="Na_H_Exchanger"/>
    <property type="match status" value="1"/>
</dbReference>
<accession>A0ABX1SJN1</accession>
<feature type="transmembrane region" description="Helical" evidence="9">
    <location>
        <begin position="192"/>
        <end position="211"/>
    </location>
</feature>
<evidence type="ECO:0000256" key="5">
    <source>
        <dbReference type="ARBA" id="ARBA00022692"/>
    </source>
</evidence>
<dbReference type="NCBIfam" id="NF003715">
    <property type="entry name" value="PRK05326.1-2"/>
    <property type="match status" value="1"/>
</dbReference>
<dbReference type="Proteomes" id="UP000820669">
    <property type="component" value="Unassembled WGS sequence"/>
</dbReference>
<dbReference type="SUPFAM" id="SSF116726">
    <property type="entry name" value="TrkA C-terminal domain-like"/>
    <property type="match status" value="1"/>
</dbReference>
<dbReference type="NCBIfam" id="NF003716">
    <property type="entry name" value="PRK05326.1-3"/>
    <property type="match status" value="1"/>
</dbReference>
<dbReference type="PANTHER" id="PTHR32507:SF7">
    <property type="entry name" value="K(+)_H(+) ANTIPORTER NHAP2"/>
    <property type="match status" value="1"/>
</dbReference>
<evidence type="ECO:0000256" key="4">
    <source>
        <dbReference type="ARBA" id="ARBA00022475"/>
    </source>
</evidence>
<comment type="subcellular location">
    <subcellularLocation>
        <location evidence="1">Cell membrane</location>
        <topology evidence="1">Multi-pass membrane protein</topology>
    </subcellularLocation>
</comment>
<dbReference type="Gene3D" id="3.30.70.1450">
    <property type="entry name" value="Regulator of K+ conductance, C-terminal domain"/>
    <property type="match status" value="1"/>
</dbReference>